<evidence type="ECO:0000256" key="1">
    <source>
        <dbReference type="ARBA" id="ARBA00023157"/>
    </source>
</evidence>
<keyword evidence="6" id="KW-1185">Reference proteome</keyword>
<name>A0ABQ6EX31_9VIBR</name>
<keyword evidence="2" id="KW-0645">Protease</keyword>
<dbReference type="Gene3D" id="2.40.10.10">
    <property type="entry name" value="Trypsin-like serine proteases"/>
    <property type="match status" value="1"/>
</dbReference>
<dbReference type="Proteomes" id="UP001157138">
    <property type="component" value="Unassembled WGS sequence"/>
</dbReference>
<feature type="signal peptide" evidence="3">
    <location>
        <begin position="1"/>
        <end position="20"/>
    </location>
</feature>
<dbReference type="InterPro" id="IPR043504">
    <property type="entry name" value="Peptidase_S1_PA_chymotrypsin"/>
</dbReference>
<dbReference type="InterPro" id="IPR001314">
    <property type="entry name" value="Peptidase_S1A"/>
</dbReference>
<comment type="caution">
    <text evidence="5">The sequence shown here is derived from an EMBL/GenBank/DDBJ whole genome shotgun (WGS) entry which is preliminary data.</text>
</comment>
<dbReference type="RefSeq" id="WP_284191622.1">
    <property type="nucleotide sequence ID" value="NZ_BSPW01000024.1"/>
</dbReference>
<organism evidence="5 6">
    <name type="scientific">Vibrio zhanjiangensis</name>
    <dbReference type="NCBI Taxonomy" id="1046128"/>
    <lineage>
        <taxon>Bacteria</taxon>
        <taxon>Pseudomonadati</taxon>
        <taxon>Pseudomonadota</taxon>
        <taxon>Gammaproteobacteria</taxon>
        <taxon>Vibrionales</taxon>
        <taxon>Vibrionaceae</taxon>
        <taxon>Vibrio</taxon>
    </lineage>
</organism>
<protein>
    <recommendedName>
        <fullName evidence="4">Peptidase S1 domain-containing protein</fullName>
    </recommendedName>
</protein>
<dbReference type="InterPro" id="IPR009003">
    <property type="entry name" value="Peptidase_S1_PA"/>
</dbReference>
<dbReference type="InterPro" id="IPR018114">
    <property type="entry name" value="TRYPSIN_HIS"/>
</dbReference>
<dbReference type="CDD" id="cd00190">
    <property type="entry name" value="Tryp_SPc"/>
    <property type="match status" value="1"/>
</dbReference>
<dbReference type="InterPro" id="IPR001254">
    <property type="entry name" value="Trypsin_dom"/>
</dbReference>
<reference evidence="6" key="1">
    <citation type="journal article" date="2019" name="Int. J. Syst. Evol. Microbiol.">
        <title>The Global Catalogue of Microorganisms (GCM) 10K type strain sequencing project: providing services to taxonomists for standard genome sequencing and annotation.</title>
        <authorList>
            <consortium name="The Broad Institute Genomics Platform"/>
            <consortium name="The Broad Institute Genome Sequencing Center for Infectious Disease"/>
            <person name="Wu L."/>
            <person name="Ma J."/>
        </authorList>
    </citation>
    <scope>NUCLEOTIDE SEQUENCE [LARGE SCALE GENOMIC DNA]</scope>
    <source>
        <strain evidence="6">NBRC 108723</strain>
    </source>
</reference>
<keyword evidence="3" id="KW-0732">Signal</keyword>
<sequence length="409" mass="43411">MQKSSIVLAMGLCTPFVSVASEITVTEDAPTSRIIGGVATNKNDWPFMAAMVAKFTSDTQQGQFCGASFIGGRYVLTAAHCVKGIEPSEFDVAVGVHDLSHISSEGQRIAVRSYYMHQDYNNRTMKNDIAIVELEHPIASPQVQVAAEADVNNLNSGDTLTVTGWGRQDAYNPSSFSNTLFKVDVPFVDKGTCQNLGLDYFLIGDDAICAGDLVGGKDSCQGDSGGPLMIKNGNDYKQVGVVSWGLGCGNPNAPGVYANVGHFEGNGWIEKNTANVSYTQNTILRTRSGQHDVHLPITNFSAEAFNVTDVILPAGVSLISNNCNTTLNTNDVCSIDVRVDASVALASSDRTTLKVDTNHSVAGDLLMNVVYADAKPQPSSGGGKGGTFSLAMMLLGLFGLALRAKERHV</sequence>
<dbReference type="PROSITE" id="PS00134">
    <property type="entry name" value="TRYPSIN_HIS"/>
    <property type="match status" value="1"/>
</dbReference>
<proteinExistence type="predicted"/>
<gene>
    <name evidence="5" type="ORF">GCM10007938_15060</name>
</gene>
<evidence type="ECO:0000259" key="4">
    <source>
        <dbReference type="PROSITE" id="PS50240"/>
    </source>
</evidence>
<dbReference type="InterPro" id="IPR033116">
    <property type="entry name" value="TRYPSIN_SER"/>
</dbReference>
<dbReference type="SUPFAM" id="SSF50494">
    <property type="entry name" value="Trypsin-like serine proteases"/>
    <property type="match status" value="1"/>
</dbReference>
<dbReference type="SMART" id="SM00020">
    <property type="entry name" value="Tryp_SPc"/>
    <property type="match status" value="1"/>
</dbReference>
<dbReference type="PRINTS" id="PR00722">
    <property type="entry name" value="CHYMOTRYPSIN"/>
</dbReference>
<dbReference type="Pfam" id="PF00089">
    <property type="entry name" value="Trypsin"/>
    <property type="match status" value="1"/>
</dbReference>
<dbReference type="EMBL" id="BSPW01000024">
    <property type="protein sequence ID" value="GLT17728.1"/>
    <property type="molecule type" value="Genomic_DNA"/>
</dbReference>
<dbReference type="PROSITE" id="PS50240">
    <property type="entry name" value="TRYPSIN_DOM"/>
    <property type="match status" value="1"/>
</dbReference>
<feature type="domain" description="Peptidase S1" evidence="4">
    <location>
        <begin position="34"/>
        <end position="274"/>
    </location>
</feature>
<evidence type="ECO:0000313" key="5">
    <source>
        <dbReference type="EMBL" id="GLT17728.1"/>
    </source>
</evidence>
<evidence type="ECO:0000256" key="2">
    <source>
        <dbReference type="RuleBase" id="RU363034"/>
    </source>
</evidence>
<feature type="chain" id="PRO_5045716648" description="Peptidase S1 domain-containing protein" evidence="3">
    <location>
        <begin position="21"/>
        <end position="409"/>
    </location>
</feature>
<keyword evidence="1" id="KW-1015">Disulfide bond</keyword>
<dbReference type="Gene3D" id="2.60.40.10">
    <property type="entry name" value="Immunoglobulins"/>
    <property type="match status" value="1"/>
</dbReference>
<dbReference type="InterPro" id="IPR013783">
    <property type="entry name" value="Ig-like_fold"/>
</dbReference>
<dbReference type="PANTHER" id="PTHR24252">
    <property type="entry name" value="ACROSIN-RELATED"/>
    <property type="match status" value="1"/>
</dbReference>
<keyword evidence="2" id="KW-0378">Hydrolase</keyword>
<dbReference type="PANTHER" id="PTHR24252:SF7">
    <property type="entry name" value="HYALIN"/>
    <property type="match status" value="1"/>
</dbReference>
<accession>A0ABQ6EX31</accession>
<dbReference type="PROSITE" id="PS00135">
    <property type="entry name" value="TRYPSIN_SER"/>
    <property type="match status" value="1"/>
</dbReference>
<evidence type="ECO:0000313" key="6">
    <source>
        <dbReference type="Proteomes" id="UP001157138"/>
    </source>
</evidence>
<keyword evidence="2" id="KW-0720">Serine protease</keyword>
<evidence type="ECO:0000256" key="3">
    <source>
        <dbReference type="SAM" id="SignalP"/>
    </source>
</evidence>